<dbReference type="GO" id="GO:0062026">
    <property type="term" value="P:negative regulation of SCF-dependent proteasomal ubiquitin-dependent catabolic process"/>
    <property type="evidence" value="ECO:0007669"/>
    <property type="project" value="TreeGrafter"/>
</dbReference>
<evidence type="ECO:0000313" key="4">
    <source>
        <dbReference type="Proteomes" id="UP001147746"/>
    </source>
</evidence>
<reference evidence="3" key="1">
    <citation type="submission" date="2022-12" db="EMBL/GenBank/DDBJ databases">
        <authorList>
            <person name="Petersen C."/>
        </authorList>
    </citation>
    <scope>NUCLEOTIDE SEQUENCE</scope>
    <source>
        <strain evidence="3">IBT 21472</strain>
    </source>
</reference>
<reference evidence="3" key="2">
    <citation type="journal article" date="2023" name="IMA Fungus">
        <title>Comparative genomic study of the Penicillium genus elucidates a diverse pangenome and 15 lateral gene transfer events.</title>
        <authorList>
            <person name="Petersen C."/>
            <person name="Sorensen T."/>
            <person name="Nielsen M.R."/>
            <person name="Sondergaard T.E."/>
            <person name="Sorensen J.L."/>
            <person name="Fitzpatrick D.A."/>
            <person name="Frisvad J.C."/>
            <person name="Nielsen K.L."/>
        </authorList>
    </citation>
    <scope>NUCLEOTIDE SEQUENCE</scope>
    <source>
        <strain evidence="3">IBT 21472</strain>
    </source>
</reference>
<gene>
    <name evidence="3" type="ORF">N7476_001273</name>
</gene>
<comment type="caution">
    <text evidence="3">The sequence shown here is derived from an EMBL/GenBank/DDBJ whole genome shotgun (WGS) entry which is preliminary data.</text>
</comment>
<dbReference type="Pfam" id="PF00782">
    <property type="entry name" value="DSPc"/>
    <property type="match status" value="1"/>
</dbReference>
<dbReference type="GO" id="GO:0070372">
    <property type="term" value="P:regulation of ERK1 and ERK2 cascade"/>
    <property type="evidence" value="ECO:0007669"/>
    <property type="project" value="TreeGrafter"/>
</dbReference>
<dbReference type="PANTHER" id="PTHR46588:SF1">
    <property type="entry name" value="SERINE_THREONINE_TYROSINE-INTERACTING PROTEIN"/>
    <property type="match status" value="1"/>
</dbReference>
<dbReference type="InterPro" id="IPR052449">
    <property type="entry name" value="STYX-Interacting_Phosphatase"/>
</dbReference>
<dbReference type="PROSITE" id="PS50056">
    <property type="entry name" value="TYR_PHOSPHATASE_2"/>
    <property type="match status" value="1"/>
</dbReference>
<dbReference type="PANTHER" id="PTHR46588">
    <property type="entry name" value="SERINE/THREONINE/TYROSINE-INTERACTING PROTEIN"/>
    <property type="match status" value="1"/>
</dbReference>
<dbReference type="SUPFAM" id="SSF52799">
    <property type="entry name" value="(Phosphotyrosine protein) phosphatases II"/>
    <property type="match status" value="1"/>
</dbReference>
<dbReference type="AlphaFoldDB" id="A0A9W9UEP4"/>
<dbReference type="GO" id="GO:0140096">
    <property type="term" value="F:catalytic activity, acting on a protein"/>
    <property type="evidence" value="ECO:0007669"/>
    <property type="project" value="UniProtKB-ARBA"/>
</dbReference>
<sequence length="347" mass="38937">MPELFSTGEAPMSQDIRAHYVRTQEYTSTPKYPPGSAIGSAMGYFGHENYEEDNDTVVVDNKIFNSATHQFCEGDFICPNFFNLANLDGFTRRFKCNQWSYEMRRQAQPIFPFLSLGPSSCLRDREFLCSQEFTLFLAIRNSQSAQARLVSGNKAAAELGVQADTIDVLDNQELISAFPRAIRRINDHLAGVDTDASGKTIESQTGQPPTKRKVFVFCESGNERSAAVVIAYIMAMLNMDSGQALHLTQQHRFCVSIEDPLKRILFAFESILSAKRDVERARRLNTQTGAATLAPPPVPPVLLSKKRSFADRYDDDIDMADGDMEVDRDGDFFSERKPIAPFQDRVV</sequence>
<dbReference type="GO" id="GO:1990444">
    <property type="term" value="F:F-box domain binding"/>
    <property type="evidence" value="ECO:0007669"/>
    <property type="project" value="TreeGrafter"/>
</dbReference>
<keyword evidence="4" id="KW-1185">Reference proteome</keyword>
<dbReference type="EMBL" id="JAPZBO010000001">
    <property type="protein sequence ID" value="KAJ5331490.1"/>
    <property type="molecule type" value="Genomic_DNA"/>
</dbReference>
<dbReference type="InterPro" id="IPR000387">
    <property type="entry name" value="Tyr_Pase_dom"/>
</dbReference>
<dbReference type="GO" id="GO:0005737">
    <property type="term" value="C:cytoplasm"/>
    <property type="evidence" value="ECO:0007669"/>
    <property type="project" value="TreeGrafter"/>
</dbReference>
<proteinExistence type="inferred from homology"/>
<accession>A0A9W9UEP4</accession>
<evidence type="ECO:0000256" key="1">
    <source>
        <dbReference type="ARBA" id="ARBA00009649"/>
    </source>
</evidence>
<dbReference type="InterPro" id="IPR000340">
    <property type="entry name" value="Dual-sp_phosphatase_cat-dom"/>
</dbReference>
<evidence type="ECO:0000313" key="3">
    <source>
        <dbReference type="EMBL" id="KAJ5331490.1"/>
    </source>
</evidence>
<dbReference type="Gene3D" id="3.90.190.10">
    <property type="entry name" value="Protein tyrosine phosphatase superfamily"/>
    <property type="match status" value="1"/>
</dbReference>
<dbReference type="Proteomes" id="UP001147746">
    <property type="component" value="Unassembled WGS sequence"/>
</dbReference>
<organism evidence="3 4">
    <name type="scientific">Penicillium atrosanguineum</name>
    <dbReference type="NCBI Taxonomy" id="1132637"/>
    <lineage>
        <taxon>Eukaryota</taxon>
        <taxon>Fungi</taxon>
        <taxon>Dikarya</taxon>
        <taxon>Ascomycota</taxon>
        <taxon>Pezizomycotina</taxon>
        <taxon>Eurotiomycetes</taxon>
        <taxon>Eurotiomycetidae</taxon>
        <taxon>Eurotiales</taxon>
        <taxon>Aspergillaceae</taxon>
        <taxon>Penicillium</taxon>
    </lineage>
</organism>
<dbReference type="SMART" id="SM00195">
    <property type="entry name" value="DSPc"/>
    <property type="match status" value="1"/>
</dbReference>
<dbReference type="GO" id="GO:0005654">
    <property type="term" value="C:nucleoplasm"/>
    <property type="evidence" value="ECO:0007669"/>
    <property type="project" value="TreeGrafter"/>
</dbReference>
<name>A0A9W9UEP4_9EURO</name>
<protein>
    <recommendedName>
        <fullName evidence="2">Tyrosine specific protein phosphatases domain-containing protein</fullName>
    </recommendedName>
</protein>
<dbReference type="InterPro" id="IPR020422">
    <property type="entry name" value="TYR_PHOSPHATASE_DUAL_dom"/>
</dbReference>
<feature type="domain" description="Tyrosine specific protein phosphatases" evidence="2">
    <location>
        <begin position="176"/>
        <end position="252"/>
    </location>
</feature>
<dbReference type="CDD" id="cd14498">
    <property type="entry name" value="DSP"/>
    <property type="match status" value="1"/>
</dbReference>
<comment type="similarity">
    <text evidence="1">Belongs to the protein-tyrosine phosphatase family. Non-receptor class subfamily.</text>
</comment>
<evidence type="ECO:0000259" key="2">
    <source>
        <dbReference type="PROSITE" id="PS50056"/>
    </source>
</evidence>
<dbReference type="InterPro" id="IPR029021">
    <property type="entry name" value="Prot-tyrosine_phosphatase-like"/>
</dbReference>